<dbReference type="InterPro" id="IPR052783">
    <property type="entry name" value="Metabolic/Drug-Res_Regulator"/>
</dbReference>
<dbReference type="Gene3D" id="4.10.240.10">
    <property type="entry name" value="Zn(2)-C6 fungal-type DNA-binding domain"/>
    <property type="match status" value="1"/>
</dbReference>
<name>G8YCX9_PICSO</name>
<dbReference type="OMA" id="PSHQKMK"/>
<feature type="compositionally biased region" description="Low complexity" evidence="1">
    <location>
        <begin position="298"/>
        <end position="319"/>
    </location>
</feature>
<feature type="region of interest" description="Disordered" evidence="1">
    <location>
        <begin position="298"/>
        <end position="327"/>
    </location>
</feature>
<feature type="compositionally biased region" description="Low complexity" evidence="1">
    <location>
        <begin position="170"/>
        <end position="180"/>
    </location>
</feature>
<evidence type="ECO:0000313" key="3">
    <source>
        <dbReference type="EMBL" id="CCE82810.1"/>
    </source>
</evidence>
<dbReference type="eggNOG" id="ENOG502S8N8">
    <property type="taxonomic scope" value="Eukaryota"/>
</dbReference>
<dbReference type="SMART" id="SM00066">
    <property type="entry name" value="GAL4"/>
    <property type="match status" value="1"/>
</dbReference>
<proteinExistence type="predicted"/>
<dbReference type="EMBL" id="FO082050">
    <property type="protein sequence ID" value="CCE82810.1"/>
    <property type="molecule type" value="Genomic_DNA"/>
</dbReference>
<dbReference type="OrthoDB" id="5600212at2759"/>
<dbReference type="STRING" id="559304.G8YCX9"/>
<evidence type="ECO:0000313" key="4">
    <source>
        <dbReference type="Proteomes" id="UP000005222"/>
    </source>
</evidence>
<sequence length="427" mass="46936">MTGSPSSADEHDHHFKKKRVGKACDSCRIKKTKCDGKKPCSRCIMDNKICVFTDKKKGKEKPHPSGYVELLETRLDLLTKSLEKMVQLARPHLSFLDDLFEEEDEAVPINRVVSYLINNKGLLSNLPVEWEKGALIAANLENGSDKVRSAAEKFHEHNHKLNLNDEKQSSRNYSVESSRSPGDDSDSKEGPGQGEGEGDLQGSSYQTTSSVADYDSAKSPMSNSLTETLNLDDYSLGGYSSNFIIPGNSDFVSDFETDSSQSVGHPTRASLFSNDYTSNSITSLTSDFENHQIHSPTSLSSIMAPSSSSASIRRSSSLTHRPFSPSHQKLKNNGHVFKPHHSHTHPHVSNHQSIRSNNGNEFHLSKGVTSPDGSLIKDPSSFVSISSELGEDTLPSDAFKLQGYNKALNIMDTESVDGFLISNPFLR</sequence>
<reference evidence="3 4" key="1">
    <citation type="journal article" date="2012" name="G3 (Bethesda)">
        <title>Pichia sorbitophila, an interspecies yeast hybrid reveals early steps of genome resolution following polyploidization.</title>
        <authorList>
            <person name="Leh Louis V."/>
            <person name="Despons L."/>
            <person name="Friedrich A."/>
            <person name="Martin T."/>
            <person name="Durrens P."/>
            <person name="Casaregola S."/>
            <person name="Neuveglise C."/>
            <person name="Fairhead C."/>
            <person name="Marck C."/>
            <person name="Cruz J.A."/>
            <person name="Straub M.L."/>
            <person name="Kugler V."/>
            <person name="Sacerdot C."/>
            <person name="Uzunov Z."/>
            <person name="Thierry A."/>
            <person name="Weiss S."/>
            <person name="Bleykasten C."/>
            <person name="De Montigny J."/>
            <person name="Jacques N."/>
            <person name="Jung P."/>
            <person name="Lemaire M."/>
            <person name="Mallet S."/>
            <person name="Morel G."/>
            <person name="Richard G.F."/>
            <person name="Sarkar A."/>
            <person name="Savel G."/>
            <person name="Schacherer J."/>
            <person name="Seret M.L."/>
            <person name="Talla E."/>
            <person name="Samson G."/>
            <person name="Jubin C."/>
            <person name="Poulain J."/>
            <person name="Vacherie B."/>
            <person name="Barbe V."/>
            <person name="Pelletier E."/>
            <person name="Sherman D.J."/>
            <person name="Westhof E."/>
            <person name="Weissenbach J."/>
            <person name="Baret P.V."/>
            <person name="Wincker P."/>
            <person name="Gaillardin C."/>
            <person name="Dujon B."/>
            <person name="Souciet J.L."/>
        </authorList>
    </citation>
    <scope>NUCLEOTIDE SEQUENCE [LARGE SCALE GENOMIC DNA]</scope>
    <source>
        <strain evidence="4">ATCC MYA-4447 / BCRC 22081 / CBS 7064 / NBRC 10061 / NRRL Y-12695</strain>
    </source>
</reference>
<dbReference type="GO" id="GO:0008270">
    <property type="term" value="F:zinc ion binding"/>
    <property type="evidence" value="ECO:0007669"/>
    <property type="project" value="InterPro"/>
</dbReference>
<dbReference type="Proteomes" id="UP000005222">
    <property type="component" value="Chromosome J"/>
</dbReference>
<dbReference type="InterPro" id="IPR036864">
    <property type="entry name" value="Zn2-C6_fun-type_DNA-bd_sf"/>
</dbReference>
<gene>
    <name evidence="3" type="primary">Piso0_002558</name>
    <name evidence="3" type="ORF">GNLVRS01_PISO0J14617g</name>
</gene>
<dbReference type="InParanoid" id="G8YCX9"/>
<dbReference type="AlphaFoldDB" id="G8YCX9"/>
<keyword evidence="4" id="KW-1185">Reference proteome</keyword>
<dbReference type="SUPFAM" id="SSF57701">
    <property type="entry name" value="Zn2/Cys6 DNA-binding domain"/>
    <property type="match status" value="1"/>
</dbReference>
<dbReference type="Pfam" id="PF00172">
    <property type="entry name" value="Zn_clus"/>
    <property type="match status" value="1"/>
</dbReference>
<feature type="domain" description="Zn(2)-C6 fungal-type" evidence="2">
    <location>
        <begin position="23"/>
        <end position="52"/>
    </location>
</feature>
<dbReference type="PANTHER" id="PTHR47655:SF3">
    <property type="entry name" value="ZN(II)2CYS6 TRANSCRIPTION FACTOR (EUROFUNG)"/>
    <property type="match status" value="1"/>
</dbReference>
<dbReference type="CDD" id="cd00067">
    <property type="entry name" value="GAL4"/>
    <property type="match status" value="1"/>
</dbReference>
<dbReference type="PROSITE" id="PS00463">
    <property type="entry name" value="ZN2_CY6_FUNGAL_1"/>
    <property type="match status" value="1"/>
</dbReference>
<feature type="compositionally biased region" description="Polar residues" evidence="1">
    <location>
        <begin position="201"/>
        <end position="211"/>
    </location>
</feature>
<feature type="region of interest" description="Disordered" evidence="1">
    <location>
        <begin position="1"/>
        <end position="20"/>
    </location>
</feature>
<dbReference type="PANTHER" id="PTHR47655">
    <property type="entry name" value="QUINIC ACID UTILIZATION ACTIVATOR"/>
    <property type="match status" value="1"/>
</dbReference>
<dbReference type="HOGENOM" id="CLU_031215_0_0_1"/>
<dbReference type="PROSITE" id="PS50048">
    <property type="entry name" value="ZN2_CY6_FUNGAL_2"/>
    <property type="match status" value="1"/>
</dbReference>
<dbReference type="GO" id="GO:0000981">
    <property type="term" value="F:DNA-binding transcription factor activity, RNA polymerase II-specific"/>
    <property type="evidence" value="ECO:0007669"/>
    <property type="project" value="InterPro"/>
</dbReference>
<accession>G8YCX9</accession>
<evidence type="ECO:0000256" key="1">
    <source>
        <dbReference type="SAM" id="MobiDB-lite"/>
    </source>
</evidence>
<organism evidence="3 4">
    <name type="scientific">Pichia sorbitophila (strain ATCC MYA-4447 / BCRC 22081 / CBS 7064 / NBRC 10061 / NRRL Y-12695)</name>
    <name type="common">Hybrid yeast</name>
    <dbReference type="NCBI Taxonomy" id="559304"/>
    <lineage>
        <taxon>Eukaryota</taxon>
        <taxon>Fungi</taxon>
        <taxon>Dikarya</taxon>
        <taxon>Ascomycota</taxon>
        <taxon>Saccharomycotina</taxon>
        <taxon>Pichiomycetes</taxon>
        <taxon>Debaryomycetaceae</taxon>
        <taxon>Millerozyma</taxon>
    </lineage>
</organism>
<feature type="region of interest" description="Disordered" evidence="1">
    <location>
        <begin position="342"/>
        <end position="363"/>
    </location>
</feature>
<evidence type="ECO:0000259" key="2">
    <source>
        <dbReference type="PROSITE" id="PS50048"/>
    </source>
</evidence>
<dbReference type="InterPro" id="IPR001138">
    <property type="entry name" value="Zn2Cys6_DnaBD"/>
</dbReference>
<feature type="region of interest" description="Disordered" evidence="1">
    <location>
        <begin position="156"/>
        <end position="223"/>
    </location>
</feature>
<protein>
    <submittedName>
        <fullName evidence="3">Piso0_002558 protein</fullName>
    </submittedName>
</protein>